<evidence type="ECO:0000256" key="1">
    <source>
        <dbReference type="SAM" id="MobiDB-lite"/>
    </source>
</evidence>
<keyword evidence="3" id="KW-1185">Reference proteome</keyword>
<sequence>MSQLALPSNFQNNERPRSPSGEAQKRTSPRYQYPGYSRGDKRRSKRLWRKGLFTGTTQVQASGTAWKIGITMKHLGERESSRAGPCQRQLGNHRGPKNNRAGNYREDRGNTRSYNRTYVHSKQVWRPRSPSKEISKEHLGMTDKDVQRDSPRRKADSQLIVSELPTMRNHPTGHENEPINGVLIVHQNESSEEHLRRLKGKAIMTRQPSKHTNLCNHTAVQLAGELTGVMVELAGELTRVTVQLSGEWLLCGIRSFLHFRSFFQ</sequence>
<comment type="caution">
    <text evidence="2">The sequence shown here is derived from an EMBL/GenBank/DDBJ whole genome shotgun (WGS) entry which is preliminary data.</text>
</comment>
<reference evidence="2 3" key="1">
    <citation type="submission" date="2021-05" db="EMBL/GenBank/DDBJ databases">
        <title>Genome Assembly of Synthetic Allotetraploid Brassica napus Reveals Homoeologous Exchanges between Subgenomes.</title>
        <authorList>
            <person name="Davis J.T."/>
        </authorList>
    </citation>
    <scope>NUCLEOTIDE SEQUENCE [LARGE SCALE GENOMIC DNA]</scope>
    <source>
        <strain evidence="3">cv. Da-Ae</strain>
        <tissue evidence="2">Seedling</tissue>
    </source>
</reference>
<proteinExistence type="predicted"/>
<organism evidence="2 3">
    <name type="scientific">Brassica napus</name>
    <name type="common">Rape</name>
    <dbReference type="NCBI Taxonomy" id="3708"/>
    <lineage>
        <taxon>Eukaryota</taxon>
        <taxon>Viridiplantae</taxon>
        <taxon>Streptophyta</taxon>
        <taxon>Embryophyta</taxon>
        <taxon>Tracheophyta</taxon>
        <taxon>Spermatophyta</taxon>
        <taxon>Magnoliopsida</taxon>
        <taxon>eudicotyledons</taxon>
        <taxon>Gunneridae</taxon>
        <taxon>Pentapetalae</taxon>
        <taxon>rosids</taxon>
        <taxon>malvids</taxon>
        <taxon>Brassicales</taxon>
        <taxon>Brassicaceae</taxon>
        <taxon>Brassiceae</taxon>
        <taxon>Brassica</taxon>
    </lineage>
</organism>
<protein>
    <submittedName>
        <fullName evidence="2">Uncharacterized protein</fullName>
    </submittedName>
</protein>
<feature type="compositionally biased region" description="Basic residues" evidence="1">
    <location>
        <begin position="40"/>
        <end position="49"/>
    </location>
</feature>
<feature type="region of interest" description="Disordered" evidence="1">
    <location>
        <begin position="77"/>
        <end position="155"/>
    </location>
</feature>
<feature type="compositionally biased region" description="Basic and acidic residues" evidence="1">
    <location>
        <begin position="130"/>
        <end position="155"/>
    </location>
</feature>
<dbReference type="EMBL" id="JAGKQM010000016">
    <property type="protein sequence ID" value="KAH0873646.1"/>
    <property type="molecule type" value="Genomic_DNA"/>
</dbReference>
<accession>A0ABQ7Z0C8</accession>
<feature type="compositionally biased region" description="Polar residues" evidence="1">
    <location>
        <begin position="1"/>
        <end position="13"/>
    </location>
</feature>
<feature type="compositionally biased region" description="Polar residues" evidence="1">
    <location>
        <begin position="111"/>
        <end position="120"/>
    </location>
</feature>
<evidence type="ECO:0000313" key="2">
    <source>
        <dbReference type="EMBL" id="KAH0873646.1"/>
    </source>
</evidence>
<feature type="region of interest" description="Disordered" evidence="1">
    <location>
        <begin position="1"/>
        <end position="49"/>
    </location>
</feature>
<evidence type="ECO:0000313" key="3">
    <source>
        <dbReference type="Proteomes" id="UP000824890"/>
    </source>
</evidence>
<gene>
    <name evidence="2" type="ORF">HID58_071008</name>
</gene>
<name>A0ABQ7Z0C8_BRANA</name>
<dbReference type="Proteomes" id="UP000824890">
    <property type="component" value="Unassembled WGS sequence"/>
</dbReference>